<evidence type="ECO:0000256" key="2">
    <source>
        <dbReference type="SAM" id="Phobius"/>
    </source>
</evidence>
<evidence type="ECO:0000256" key="1">
    <source>
        <dbReference type="SAM" id="Coils"/>
    </source>
</evidence>
<comment type="caution">
    <text evidence="3">The sequence shown here is derived from an EMBL/GenBank/DDBJ whole genome shotgun (WGS) entry which is preliminary data.</text>
</comment>
<keyword evidence="4" id="KW-1185">Reference proteome</keyword>
<proteinExistence type="predicted"/>
<reference evidence="3" key="1">
    <citation type="submission" date="2021-01" db="EMBL/GenBank/DDBJ databases">
        <authorList>
            <consortium name="Genoscope - CEA"/>
            <person name="William W."/>
        </authorList>
    </citation>
    <scope>NUCLEOTIDE SEQUENCE</scope>
</reference>
<evidence type="ECO:0000313" key="4">
    <source>
        <dbReference type="Proteomes" id="UP000683925"/>
    </source>
</evidence>
<gene>
    <name evidence="3" type="ORF">POCTA_138.1.T0730145</name>
</gene>
<protein>
    <recommendedName>
        <fullName evidence="5">Transmembrane protein</fullName>
    </recommendedName>
</protein>
<keyword evidence="2" id="KW-0472">Membrane</keyword>
<feature type="coiled-coil region" evidence="1">
    <location>
        <begin position="33"/>
        <end position="60"/>
    </location>
</feature>
<keyword evidence="2" id="KW-0812">Transmembrane</keyword>
<keyword evidence="2" id="KW-1133">Transmembrane helix</keyword>
<name>A0A8S1VNY8_PAROT</name>
<feature type="transmembrane region" description="Helical" evidence="2">
    <location>
        <begin position="154"/>
        <end position="179"/>
    </location>
</feature>
<dbReference type="EMBL" id="CAJJDP010000072">
    <property type="protein sequence ID" value="CAD8179688.1"/>
    <property type="molecule type" value="Genomic_DNA"/>
</dbReference>
<evidence type="ECO:0008006" key="5">
    <source>
        <dbReference type="Google" id="ProtNLM"/>
    </source>
</evidence>
<organism evidence="3 4">
    <name type="scientific">Paramecium octaurelia</name>
    <dbReference type="NCBI Taxonomy" id="43137"/>
    <lineage>
        <taxon>Eukaryota</taxon>
        <taxon>Sar</taxon>
        <taxon>Alveolata</taxon>
        <taxon>Ciliophora</taxon>
        <taxon>Intramacronucleata</taxon>
        <taxon>Oligohymenophorea</taxon>
        <taxon>Peniculida</taxon>
        <taxon>Parameciidae</taxon>
        <taxon>Paramecium</taxon>
    </lineage>
</organism>
<dbReference type="OrthoDB" id="308632at2759"/>
<keyword evidence="1" id="KW-0175">Coiled coil</keyword>
<accession>A0A8S1VNY8</accession>
<dbReference type="AlphaFoldDB" id="A0A8S1VNY8"/>
<sequence length="261" mass="30837">MPQPQIFHQSSNTIRENNRETKRVLQIKKKLDKIDYEKELNALKGQLEDLKEGQKTLNKQFQLSIKIMMKLQSHYARLNMMTSKLRIRRGSLCKLTIFYIQKAQVIHKEVIRNSKRCPCCNYPISKIKYSLLTDLNEFAQHGTAYKYFLLLKNLFIFLSINLQLMLVINSIVAGIYNMIKNYKGDSCNKDKNCSQNLNNYLSILNRIDSYNFEDYILDTLYLISLQIQLGFFRYISYTENDDYNLIARLIVSLQQQNVLQK</sequence>
<evidence type="ECO:0000313" key="3">
    <source>
        <dbReference type="EMBL" id="CAD8179688.1"/>
    </source>
</evidence>
<dbReference type="Proteomes" id="UP000683925">
    <property type="component" value="Unassembled WGS sequence"/>
</dbReference>